<dbReference type="InterPro" id="IPR032823">
    <property type="entry name" value="BCA_ABC_TP_C"/>
</dbReference>
<feature type="transmembrane region" description="Helical" evidence="9">
    <location>
        <begin position="143"/>
        <end position="162"/>
    </location>
</feature>
<evidence type="ECO:0000256" key="6">
    <source>
        <dbReference type="ARBA" id="ARBA00022840"/>
    </source>
</evidence>
<evidence type="ECO:0000256" key="5">
    <source>
        <dbReference type="ARBA" id="ARBA00022741"/>
    </source>
</evidence>
<evidence type="ECO:0000256" key="3">
    <source>
        <dbReference type="ARBA" id="ARBA00022475"/>
    </source>
</evidence>
<keyword evidence="5" id="KW-0547">Nucleotide-binding</keyword>
<keyword evidence="4 9" id="KW-0812">Transmembrane</keyword>
<evidence type="ECO:0000313" key="11">
    <source>
        <dbReference type="EMBL" id="MCI0755289.1"/>
    </source>
</evidence>
<evidence type="ECO:0000256" key="9">
    <source>
        <dbReference type="SAM" id="Phobius"/>
    </source>
</evidence>
<dbReference type="GO" id="GO:0005524">
    <property type="term" value="F:ATP binding"/>
    <property type="evidence" value="ECO:0007669"/>
    <property type="project" value="UniProtKB-KW"/>
</dbReference>
<keyword evidence="12" id="KW-1185">Reference proteome</keyword>
<evidence type="ECO:0000313" key="12">
    <source>
        <dbReference type="Proteomes" id="UP001201985"/>
    </source>
</evidence>
<dbReference type="PROSITE" id="PS50893">
    <property type="entry name" value="ABC_TRANSPORTER_2"/>
    <property type="match status" value="1"/>
</dbReference>
<gene>
    <name evidence="11" type="ORF">MON41_16335</name>
</gene>
<feature type="transmembrane region" description="Helical" evidence="9">
    <location>
        <begin position="227"/>
        <end position="253"/>
    </location>
</feature>
<dbReference type="InterPro" id="IPR027417">
    <property type="entry name" value="P-loop_NTPase"/>
</dbReference>
<keyword evidence="2" id="KW-0813">Transport</keyword>
<feature type="domain" description="ABC transporter" evidence="10">
    <location>
        <begin position="377"/>
        <end position="622"/>
    </location>
</feature>
<evidence type="ECO:0000256" key="1">
    <source>
        <dbReference type="ARBA" id="ARBA00004651"/>
    </source>
</evidence>
<accession>A0ABS9W9K1</accession>
<evidence type="ECO:0000256" key="7">
    <source>
        <dbReference type="ARBA" id="ARBA00022989"/>
    </source>
</evidence>
<feature type="transmembrane region" description="Helical" evidence="9">
    <location>
        <begin position="273"/>
        <end position="298"/>
    </location>
</feature>
<dbReference type="SUPFAM" id="SSF52540">
    <property type="entry name" value="P-loop containing nucleoside triphosphate hydrolases"/>
    <property type="match status" value="1"/>
</dbReference>
<comment type="caution">
    <text evidence="11">The sequence shown here is derived from an EMBL/GenBank/DDBJ whole genome shotgun (WGS) entry which is preliminary data.</text>
</comment>
<feature type="transmembrane region" description="Helical" evidence="9">
    <location>
        <begin position="71"/>
        <end position="95"/>
    </location>
</feature>
<dbReference type="Pfam" id="PF12399">
    <property type="entry name" value="BCA_ABC_TP_C"/>
    <property type="match status" value="1"/>
</dbReference>
<dbReference type="InterPro" id="IPR003593">
    <property type="entry name" value="AAA+_ATPase"/>
</dbReference>
<dbReference type="Pfam" id="PF02653">
    <property type="entry name" value="BPD_transp_2"/>
    <property type="match status" value="1"/>
</dbReference>
<dbReference type="CDD" id="cd03219">
    <property type="entry name" value="ABC_Mj1267_LivG_branched"/>
    <property type="match status" value="1"/>
</dbReference>
<keyword evidence="7 9" id="KW-1133">Transmembrane helix</keyword>
<dbReference type="RefSeq" id="WP_241793334.1">
    <property type="nucleotide sequence ID" value="NZ_JALBUU010000028.1"/>
</dbReference>
<feature type="transmembrane region" description="Helical" evidence="9">
    <location>
        <begin position="185"/>
        <end position="206"/>
    </location>
</feature>
<keyword evidence="8 9" id="KW-0472">Membrane</keyword>
<evidence type="ECO:0000256" key="4">
    <source>
        <dbReference type="ARBA" id="ARBA00022692"/>
    </source>
</evidence>
<evidence type="ECO:0000256" key="8">
    <source>
        <dbReference type="ARBA" id="ARBA00023136"/>
    </source>
</evidence>
<organism evidence="11 12">
    <name type="scientific">Teichococcus vastitatis</name>
    <dbReference type="NCBI Taxonomy" id="2307076"/>
    <lineage>
        <taxon>Bacteria</taxon>
        <taxon>Pseudomonadati</taxon>
        <taxon>Pseudomonadota</taxon>
        <taxon>Alphaproteobacteria</taxon>
        <taxon>Acetobacterales</taxon>
        <taxon>Roseomonadaceae</taxon>
        <taxon>Roseomonas</taxon>
    </lineage>
</organism>
<comment type="subcellular location">
    <subcellularLocation>
        <location evidence="1">Cell membrane</location>
        <topology evidence="1">Multi-pass membrane protein</topology>
    </subcellularLocation>
</comment>
<evidence type="ECO:0000259" key="10">
    <source>
        <dbReference type="PROSITE" id="PS50893"/>
    </source>
</evidence>
<reference evidence="11 12" key="1">
    <citation type="submission" date="2022-03" db="EMBL/GenBank/DDBJ databases">
        <title>Complete genome analysis of Roseomonas KG 17.1 : a prolific producer of plant growth promoters.</title>
        <authorList>
            <person name="Saadouli I."/>
            <person name="Najjari A."/>
            <person name="Mosbah A."/>
            <person name="Ouzari H.I."/>
        </authorList>
    </citation>
    <scope>NUCLEOTIDE SEQUENCE [LARGE SCALE GENOMIC DNA]</scope>
    <source>
        <strain evidence="11 12">KG17-1</strain>
    </source>
</reference>
<dbReference type="SMART" id="SM00382">
    <property type="entry name" value="AAA"/>
    <property type="match status" value="1"/>
</dbReference>
<keyword evidence="6 11" id="KW-0067">ATP-binding</keyword>
<dbReference type="Gene3D" id="3.40.50.300">
    <property type="entry name" value="P-loop containing nucleotide triphosphate hydrolases"/>
    <property type="match status" value="1"/>
</dbReference>
<dbReference type="InterPro" id="IPR043428">
    <property type="entry name" value="LivM-like"/>
</dbReference>
<proteinExistence type="predicted"/>
<dbReference type="InterPro" id="IPR001851">
    <property type="entry name" value="ABC_transp_permease"/>
</dbReference>
<dbReference type="Proteomes" id="UP001201985">
    <property type="component" value="Unassembled WGS sequence"/>
</dbReference>
<feature type="transmembrane region" description="Helical" evidence="9">
    <location>
        <begin position="39"/>
        <end position="64"/>
    </location>
</feature>
<protein>
    <submittedName>
        <fullName evidence="11">Branched-chain amino acid ABC transporter ATP-binding protein/permease</fullName>
    </submittedName>
</protein>
<feature type="transmembrane region" description="Helical" evidence="9">
    <location>
        <begin position="115"/>
        <end position="136"/>
    </location>
</feature>
<dbReference type="PANTHER" id="PTHR45772">
    <property type="entry name" value="CONSERVED COMPONENT OF ABC TRANSPORTER FOR NATURAL AMINO ACIDS-RELATED"/>
    <property type="match status" value="1"/>
</dbReference>
<dbReference type="InterPro" id="IPR003439">
    <property type="entry name" value="ABC_transporter-like_ATP-bd"/>
</dbReference>
<dbReference type="InterPro" id="IPR051120">
    <property type="entry name" value="ABC_AA/LPS_Transport"/>
</dbReference>
<dbReference type="EMBL" id="JALBUU010000028">
    <property type="protein sequence ID" value="MCI0755289.1"/>
    <property type="molecule type" value="Genomic_DNA"/>
</dbReference>
<dbReference type="Pfam" id="PF00005">
    <property type="entry name" value="ABC_tran"/>
    <property type="match status" value="1"/>
</dbReference>
<sequence length="624" mass="65827">MSIALPHPAALLREPPREDPPPPRQPAPSDAVPASLRWLLPWTVLFLAMLVPMMPGLSAGWMLLLCQAGIAALVVLGLVVLTGAAGLGALGQAMFVGIGAYASALATTRWGLSPWLGLGAALLSAGMAGALVGAVTLRLRRHYLAIATLAWNVAFVFLLGRVEGLGHLEKLPPVVFLTLDFATPWRFYALVLAALVAAVAMTSGLLHGRMGRALHALRGGSRAAEALGINSFHIRMLAFIYAAVLAGLAGWLQAHLDRGVSAGSFGVDASLNYLLMAVVGGSAHIAGALLGAALWTALHAPVQPWLPPLLGTGGDVDLVLSGGLLLLLLHVAPGGLWPLLRHPFRRWLAPPEPEAAVLPPGETLPARPHPRPGAELLRATGLRKRFGGVLAVDGVGLTVKAGEIVGLIGPNGAGKSTTFDLLCGVIPPCGGDGVLLGQPLRRAAPRRLAAAGLARSFQTVHLVPGLTVFENVLLGTHLRGRAGVLRGMLGLDQREEAVLHAEAWRQIDRVGLTPYAHRIACQLPLGRRRLVEIARALCLDPAVLLLDEPAAGLRPRDRAELMDLLDDLRRDGLGLVLVEHDMDFVMRLTDRLVVMNFGTELAQGTPREIRRNPAVIEAYLGGVA</sequence>
<keyword evidence="3" id="KW-1003">Cell membrane</keyword>
<dbReference type="PANTHER" id="PTHR45772:SF2">
    <property type="entry name" value="ABC TRANSPORTER ATP-BINDING PROTEIN"/>
    <property type="match status" value="1"/>
</dbReference>
<name>A0ABS9W9K1_9PROT</name>
<feature type="transmembrane region" description="Helical" evidence="9">
    <location>
        <begin position="318"/>
        <end position="340"/>
    </location>
</feature>
<dbReference type="CDD" id="cd06581">
    <property type="entry name" value="TM_PBP1_LivM_like"/>
    <property type="match status" value="1"/>
</dbReference>
<evidence type="ECO:0000256" key="2">
    <source>
        <dbReference type="ARBA" id="ARBA00022448"/>
    </source>
</evidence>